<evidence type="ECO:0000313" key="3">
    <source>
        <dbReference type="EMBL" id="OIJ36458.1"/>
    </source>
</evidence>
<feature type="compositionally biased region" description="Basic and acidic residues" evidence="1">
    <location>
        <begin position="153"/>
        <end position="162"/>
    </location>
</feature>
<feature type="compositionally biased region" description="Low complexity" evidence="1">
    <location>
        <begin position="122"/>
        <end position="150"/>
    </location>
</feature>
<feature type="compositionally biased region" description="Low complexity" evidence="1">
    <location>
        <begin position="57"/>
        <end position="86"/>
    </location>
</feature>
<sequence length="679" mass="71269">MHQPHTHRFRPGAGGRVIAATALALTLAFPPAALAVPQPQPAASAQAQEQGTSSPEAGSPAPDGSTGAPAPSSASAASGQAASAPAQTESGTNEPAAHPDRQRSADAETRAGQDPAGRDGTEGSAGSAASPEAQPSSGAPGSFPTHGAIGARHRADGGDRARYGRTISPETCTDAGCYQRFERGTLVWSRSTPTSLIQGAFQDRWLGEGALGSPLGVPVGDERLSSGGRAAEQRFQRGDQRGSLYWTAWGTGTRYVKATGAIGDLWLRDGGYAGSRYGYPTGEEQCGLALGACLQRFERSVIVWAPSGQGTHRISGAFLARWEAEGGPASGMGVPAEDERALVSGKAYSQRFSRGGGTSTGLYWTSWGTGTHTVNLRGAIGGFWSSHGSHTQAGRDGAGTRYGFPVTDEICADGSCHQRFENGVVTWSARNGVWGGEAAKCHVLNDGSSRYSAQGAARVALALAPRYSTGRYDPVGSHGTLYSCRRVEGMYIQDWKTPAAFGESGFLAPTRRIRDAETGELLAPGVTGNTAGGFSPTGSFGLSNPYGVGNPGTGFSGYHTLNPASRWGGDRNTWYYNRYVENAALGYPNENMWNFALRGEYRQGLLIDYNRRADGSIPSGTAGFAIMLHTVKYAAPGNTVGSYQSWGCVSIAPERMTQFLREGRDGDRMIMGVESEVIR</sequence>
<dbReference type="PANTHER" id="PTHR38589">
    <property type="entry name" value="BLR0621 PROTEIN"/>
    <property type="match status" value="1"/>
</dbReference>
<feature type="signal peptide" evidence="2">
    <location>
        <begin position="1"/>
        <end position="35"/>
    </location>
</feature>
<dbReference type="EMBL" id="MODZ01000003">
    <property type="protein sequence ID" value="OIJ36458.1"/>
    <property type="molecule type" value="Genomic_DNA"/>
</dbReference>
<dbReference type="Pfam" id="PF08310">
    <property type="entry name" value="LGFP"/>
    <property type="match status" value="5"/>
</dbReference>
<feature type="chain" id="PRO_5013159310" description="YkuD domain-containing protein" evidence="2">
    <location>
        <begin position="36"/>
        <end position="679"/>
    </location>
</feature>
<dbReference type="PANTHER" id="PTHR38589:SF1">
    <property type="entry name" value="BLR0621 PROTEIN"/>
    <property type="match status" value="1"/>
</dbReference>
<comment type="caution">
    <text evidence="3">The sequence shown here is derived from an EMBL/GenBank/DDBJ whole genome shotgun (WGS) entry which is preliminary data.</text>
</comment>
<dbReference type="Proteomes" id="UP000179540">
    <property type="component" value="Unassembled WGS sequence"/>
</dbReference>
<feature type="compositionally biased region" description="Basic and acidic residues" evidence="1">
    <location>
        <begin position="97"/>
        <end position="121"/>
    </location>
</feature>
<accession>A0A1S2N243</accession>
<evidence type="ECO:0000256" key="2">
    <source>
        <dbReference type="SAM" id="SignalP"/>
    </source>
</evidence>
<dbReference type="OrthoDB" id="4853485at2"/>
<feature type="region of interest" description="Disordered" evidence="1">
    <location>
        <begin position="37"/>
        <end position="168"/>
    </location>
</feature>
<name>A0A1S2N243_9MICC</name>
<evidence type="ECO:0000313" key="4">
    <source>
        <dbReference type="Proteomes" id="UP000179540"/>
    </source>
</evidence>
<protein>
    <recommendedName>
        <fullName evidence="5">YkuD domain-containing protein</fullName>
    </recommendedName>
</protein>
<evidence type="ECO:0000256" key="1">
    <source>
        <dbReference type="SAM" id="MobiDB-lite"/>
    </source>
</evidence>
<organism evidence="3 4">
    <name type="scientific">Rothia kristinae</name>
    <dbReference type="NCBI Taxonomy" id="37923"/>
    <lineage>
        <taxon>Bacteria</taxon>
        <taxon>Bacillati</taxon>
        <taxon>Actinomycetota</taxon>
        <taxon>Actinomycetes</taxon>
        <taxon>Micrococcales</taxon>
        <taxon>Micrococcaceae</taxon>
        <taxon>Rothia</taxon>
    </lineage>
</organism>
<reference evidence="3 4" key="1">
    <citation type="submission" date="2016-10" db="EMBL/GenBank/DDBJ databases">
        <title>Draft genome sequence of strain LCT isolated from the Shenzhou X spacecraft of China.</title>
        <authorList>
            <person name="Huang B."/>
        </authorList>
    </citation>
    <scope>NUCLEOTIDE SEQUENCE [LARGE SCALE GENOMIC DNA]</scope>
    <source>
        <strain evidence="3 4">LCT-H5</strain>
    </source>
</reference>
<proteinExistence type="predicted"/>
<gene>
    <name evidence="3" type="ORF">BK826_03330</name>
</gene>
<dbReference type="InterPro" id="IPR013207">
    <property type="entry name" value="LGFP"/>
</dbReference>
<dbReference type="RefSeq" id="WP_075514369.1">
    <property type="nucleotide sequence ID" value="NZ_JAQDNX010000001.1"/>
</dbReference>
<evidence type="ECO:0008006" key="5">
    <source>
        <dbReference type="Google" id="ProtNLM"/>
    </source>
</evidence>
<dbReference type="AlphaFoldDB" id="A0A1S2N243"/>
<feature type="compositionally biased region" description="Low complexity" evidence="1">
    <location>
        <begin position="37"/>
        <end position="48"/>
    </location>
</feature>
<keyword evidence="2" id="KW-0732">Signal</keyword>